<keyword evidence="2" id="KW-0732">Signal</keyword>
<feature type="chain" id="PRO_5035719980" evidence="2">
    <location>
        <begin position="20"/>
        <end position="141"/>
    </location>
</feature>
<evidence type="ECO:0000313" key="3">
    <source>
        <dbReference type="EnsemblMetazoa" id="CJA02253.1"/>
    </source>
</evidence>
<reference evidence="3" key="2">
    <citation type="submission" date="2022-06" db="UniProtKB">
        <authorList>
            <consortium name="EnsemblMetazoa"/>
        </authorList>
    </citation>
    <scope>IDENTIFICATION</scope>
    <source>
        <strain evidence="3">DF5081</strain>
    </source>
</reference>
<feature type="region of interest" description="Disordered" evidence="1">
    <location>
        <begin position="36"/>
        <end position="58"/>
    </location>
</feature>
<proteinExistence type="predicted"/>
<organism evidence="3 4">
    <name type="scientific">Caenorhabditis japonica</name>
    <dbReference type="NCBI Taxonomy" id="281687"/>
    <lineage>
        <taxon>Eukaryota</taxon>
        <taxon>Metazoa</taxon>
        <taxon>Ecdysozoa</taxon>
        <taxon>Nematoda</taxon>
        <taxon>Chromadorea</taxon>
        <taxon>Rhabditida</taxon>
        <taxon>Rhabditina</taxon>
        <taxon>Rhabditomorpha</taxon>
        <taxon>Rhabditoidea</taxon>
        <taxon>Rhabditidae</taxon>
        <taxon>Peloderinae</taxon>
        <taxon>Caenorhabditis</taxon>
    </lineage>
</organism>
<sequence length="141" mass="15290">MRHHTFILILSISSQLSHCQTTPPIVHEFEFVPIGKDVSTSSPPPSPAPAPEKPLPKSVGKVVSTRVFTEDGIKYTEIVRNTPSGGTQVAHIQGNVKPSLLPVPVPDLSKVMKRLQSAIAARLDVSREDPLGSLPSKEREE</sequence>
<dbReference type="Proteomes" id="UP000005237">
    <property type="component" value="Unassembled WGS sequence"/>
</dbReference>
<feature type="compositionally biased region" description="Basic and acidic residues" evidence="1">
    <location>
        <begin position="124"/>
        <end position="141"/>
    </location>
</feature>
<dbReference type="AlphaFoldDB" id="A0A8R1DGQ8"/>
<protein>
    <submittedName>
        <fullName evidence="3">Uncharacterized protein</fullName>
    </submittedName>
</protein>
<feature type="compositionally biased region" description="Pro residues" evidence="1">
    <location>
        <begin position="42"/>
        <end position="53"/>
    </location>
</feature>
<dbReference type="EnsemblMetazoa" id="CJA02253.1">
    <property type="protein sequence ID" value="CJA02253.1"/>
    <property type="gene ID" value="WBGene00121456"/>
</dbReference>
<evidence type="ECO:0000313" key="4">
    <source>
        <dbReference type="Proteomes" id="UP000005237"/>
    </source>
</evidence>
<evidence type="ECO:0000256" key="1">
    <source>
        <dbReference type="SAM" id="MobiDB-lite"/>
    </source>
</evidence>
<reference evidence="4" key="1">
    <citation type="submission" date="2010-08" db="EMBL/GenBank/DDBJ databases">
        <authorList>
            <consortium name="Caenorhabditis japonica Sequencing Consortium"/>
            <person name="Wilson R.K."/>
        </authorList>
    </citation>
    <scope>NUCLEOTIDE SEQUENCE [LARGE SCALE GENOMIC DNA]</scope>
    <source>
        <strain evidence="4">DF5081</strain>
    </source>
</reference>
<feature type="signal peptide" evidence="2">
    <location>
        <begin position="1"/>
        <end position="19"/>
    </location>
</feature>
<feature type="region of interest" description="Disordered" evidence="1">
    <location>
        <begin position="122"/>
        <end position="141"/>
    </location>
</feature>
<keyword evidence="4" id="KW-1185">Reference proteome</keyword>
<evidence type="ECO:0000256" key="2">
    <source>
        <dbReference type="SAM" id="SignalP"/>
    </source>
</evidence>
<name>A0A8R1DGQ8_CAEJA</name>
<accession>A0A8R1DGQ8</accession>